<sequence>MFLIRNRNFNTGDIYLVETQSFRKRIKFKAKLLKDLRLRFRKEYLSLLIQKQGRNKNVRGPQIGEVVLMGDDSKKRLNWPLVIIMEVLPGRDGKVRTVKVKTQSGVTTRPVQRIYPLELSANQIDSLKHEMINIVKKAVCSGSSCDVDEYGFDLFNRNMCFFSSSINSKSGEDVGCKNLSHSKGSLEHAQSSGSFL</sequence>
<evidence type="ECO:0000313" key="3">
    <source>
        <dbReference type="Proteomes" id="UP000499080"/>
    </source>
</evidence>
<reference evidence="2 3" key="1">
    <citation type="journal article" date="2019" name="Sci. Rep.">
        <title>Orb-weaving spider Araneus ventricosus genome elucidates the spidroin gene catalogue.</title>
        <authorList>
            <person name="Kono N."/>
            <person name="Nakamura H."/>
            <person name="Ohtoshi R."/>
            <person name="Moran D.A.P."/>
            <person name="Shinohara A."/>
            <person name="Yoshida Y."/>
            <person name="Fujiwara M."/>
            <person name="Mori M."/>
            <person name="Tomita M."/>
            <person name="Arakawa K."/>
        </authorList>
    </citation>
    <scope>NUCLEOTIDE SEQUENCE [LARGE SCALE GENOMIC DNA]</scope>
</reference>
<evidence type="ECO:0000259" key="1">
    <source>
        <dbReference type="Pfam" id="PF18701"/>
    </source>
</evidence>
<dbReference type="Proteomes" id="UP000499080">
    <property type="component" value="Unassembled WGS sequence"/>
</dbReference>
<proteinExistence type="predicted"/>
<feature type="domain" description="DUF5641" evidence="1">
    <location>
        <begin position="31"/>
        <end position="117"/>
    </location>
</feature>
<dbReference type="PANTHER" id="PTHR47331">
    <property type="entry name" value="PHD-TYPE DOMAIN-CONTAINING PROTEIN"/>
    <property type="match status" value="1"/>
</dbReference>
<evidence type="ECO:0000313" key="2">
    <source>
        <dbReference type="EMBL" id="GBL74828.1"/>
    </source>
</evidence>
<dbReference type="OrthoDB" id="6436576at2759"/>
<dbReference type="InterPro" id="IPR040676">
    <property type="entry name" value="DUF5641"/>
</dbReference>
<gene>
    <name evidence="2" type="ORF">AVEN_243677_1</name>
</gene>
<comment type="caution">
    <text evidence="2">The sequence shown here is derived from an EMBL/GenBank/DDBJ whole genome shotgun (WGS) entry which is preliminary data.</text>
</comment>
<dbReference type="Pfam" id="PF18701">
    <property type="entry name" value="DUF5641"/>
    <property type="match status" value="1"/>
</dbReference>
<organism evidence="2 3">
    <name type="scientific">Araneus ventricosus</name>
    <name type="common">Orbweaver spider</name>
    <name type="synonym">Epeira ventricosa</name>
    <dbReference type="NCBI Taxonomy" id="182803"/>
    <lineage>
        <taxon>Eukaryota</taxon>
        <taxon>Metazoa</taxon>
        <taxon>Ecdysozoa</taxon>
        <taxon>Arthropoda</taxon>
        <taxon>Chelicerata</taxon>
        <taxon>Arachnida</taxon>
        <taxon>Araneae</taxon>
        <taxon>Araneomorphae</taxon>
        <taxon>Entelegynae</taxon>
        <taxon>Araneoidea</taxon>
        <taxon>Araneidae</taxon>
        <taxon>Araneus</taxon>
    </lineage>
</organism>
<name>A0A4Y2A4W2_ARAVE</name>
<dbReference type="AlphaFoldDB" id="A0A4Y2A4W2"/>
<dbReference type="EMBL" id="BGPR01000006">
    <property type="protein sequence ID" value="GBL74828.1"/>
    <property type="molecule type" value="Genomic_DNA"/>
</dbReference>
<keyword evidence="3" id="KW-1185">Reference proteome</keyword>
<accession>A0A4Y2A4W2</accession>
<protein>
    <recommendedName>
        <fullName evidence="1">DUF5641 domain-containing protein</fullName>
    </recommendedName>
</protein>